<dbReference type="OMA" id="GNGHMVF"/>
<comment type="caution">
    <text evidence="3">The sequence shown here is derived from an EMBL/GenBank/DDBJ whole genome shotgun (WGS) entry which is preliminary data.</text>
</comment>
<dbReference type="PANTHER" id="PTHR43194:SF4">
    <property type="entry name" value="AB HYDROLASE-1 DOMAIN-CONTAINING PROTEIN"/>
    <property type="match status" value="1"/>
</dbReference>
<keyword evidence="4" id="KW-1185">Reference proteome</keyword>
<dbReference type="SUPFAM" id="SSF53474">
    <property type="entry name" value="alpha/beta-Hydrolases"/>
    <property type="match status" value="1"/>
</dbReference>
<dbReference type="OrthoDB" id="9978720at2759"/>
<evidence type="ECO:0000313" key="4">
    <source>
        <dbReference type="Proteomes" id="UP000258309"/>
    </source>
</evidence>
<dbReference type="InterPro" id="IPR000073">
    <property type="entry name" value="AB_hydrolase_1"/>
</dbReference>
<reference evidence="3 4" key="1">
    <citation type="submission" date="2018-05" db="EMBL/GenBank/DDBJ databases">
        <title>Draft genome sequence of Scytalidium lignicola DSM 105466, a ubiquitous saprotrophic fungus.</title>
        <authorList>
            <person name="Buettner E."/>
            <person name="Gebauer A.M."/>
            <person name="Hofrichter M."/>
            <person name="Liers C."/>
            <person name="Kellner H."/>
        </authorList>
    </citation>
    <scope>NUCLEOTIDE SEQUENCE [LARGE SCALE GENOMIC DNA]</scope>
    <source>
        <strain evidence="3 4">DSM 105466</strain>
    </source>
</reference>
<name>A0A3E2GTH2_SCYLI</name>
<dbReference type="STRING" id="5539.A0A3E2GTH2"/>
<sequence length="384" mass="41773">MSCFKSVTSQLASAALLLLSFNPLTGAIAQGTSSTSTTSPTEAYASRQYFYVGGEYVNTTAGHLFSNQMYVEKLTPQTASQPYPLVFIHGQAQSGTNWLNKPDGGAGWATYFLKEGYTVYIIDQTERARSAWNPTGGTAQSTYSAEIIEQRFTAPAVFNLWPQASLHTQWPGTGLMGDPIFDTYYASNVQFQADTIVQETKMQNAGAALLDKIGAAVLISHSQGGLMPWVIADVRPQLVKAIISIEPTGPPFIDEIFSVAPTRPYGLTDIPLTYHPAPDNLTVPLPTMTIPNNSSGLATCLIQAEPARQLVNFKNIPVLLETSEASYHAVYDDCTYQFLLQASVPAQRLKLADIGIHGNGHLHFMEKNSDQIAAVLDSWIKKTV</sequence>
<dbReference type="EMBL" id="NCSJ02000462">
    <property type="protein sequence ID" value="RFU24347.1"/>
    <property type="molecule type" value="Genomic_DNA"/>
</dbReference>
<feature type="signal peptide" evidence="1">
    <location>
        <begin position="1"/>
        <end position="29"/>
    </location>
</feature>
<dbReference type="PANTHER" id="PTHR43194">
    <property type="entry name" value="HYDROLASE ALPHA/BETA FOLD FAMILY"/>
    <property type="match status" value="1"/>
</dbReference>
<protein>
    <recommendedName>
        <fullName evidence="2">AB hydrolase-1 domain-containing protein</fullName>
    </recommendedName>
</protein>
<dbReference type="Gene3D" id="3.40.50.1820">
    <property type="entry name" value="alpha/beta hydrolase"/>
    <property type="match status" value="1"/>
</dbReference>
<keyword evidence="1" id="KW-0732">Signal</keyword>
<dbReference type="InterPro" id="IPR050228">
    <property type="entry name" value="Carboxylesterase_BioH"/>
</dbReference>
<evidence type="ECO:0000256" key="1">
    <source>
        <dbReference type="SAM" id="SignalP"/>
    </source>
</evidence>
<feature type="chain" id="PRO_5017678378" description="AB hydrolase-1 domain-containing protein" evidence="1">
    <location>
        <begin position="30"/>
        <end position="384"/>
    </location>
</feature>
<dbReference type="InterPro" id="IPR029058">
    <property type="entry name" value="AB_hydrolase_fold"/>
</dbReference>
<organism evidence="3 4">
    <name type="scientific">Scytalidium lignicola</name>
    <name type="common">Hyphomycete</name>
    <dbReference type="NCBI Taxonomy" id="5539"/>
    <lineage>
        <taxon>Eukaryota</taxon>
        <taxon>Fungi</taxon>
        <taxon>Dikarya</taxon>
        <taxon>Ascomycota</taxon>
        <taxon>Pezizomycotina</taxon>
        <taxon>Leotiomycetes</taxon>
        <taxon>Leotiomycetes incertae sedis</taxon>
        <taxon>Scytalidium</taxon>
    </lineage>
</organism>
<dbReference type="AlphaFoldDB" id="A0A3E2GTH2"/>
<proteinExistence type="predicted"/>
<dbReference type="Proteomes" id="UP000258309">
    <property type="component" value="Unassembled WGS sequence"/>
</dbReference>
<accession>A0A3E2GTH2</accession>
<dbReference type="CDD" id="cd12809">
    <property type="entry name" value="Esterase_713_like-2"/>
    <property type="match status" value="1"/>
</dbReference>
<evidence type="ECO:0000259" key="2">
    <source>
        <dbReference type="Pfam" id="PF12697"/>
    </source>
</evidence>
<dbReference type="Pfam" id="PF12697">
    <property type="entry name" value="Abhydrolase_6"/>
    <property type="match status" value="1"/>
</dbReference>
<feature type="non-terminal residue" evidence="3">
    <location>
        <position position="384"/>
    </location>
</feature>
<feature type="non-terminal residue" evidence="3">
    <location>
        <position position="1"/>
    </location>
</feature>
<feature type="domain" description="AB hydrolase-1" evidence="2">
    <location>
        <begin position="85"/>
        <end position="374"/>
    </location>
</feature>
<evidence type="ECO:0000313" key="3">
    <source>
        <dbReference type="EMBL" id="RFU24347.1"/>
    </source>
</evidence>
<gene>
    <name evidence="3" type="ORF">B7463_g11991</name>
</gene>